<evidence type="ECO:0000256" key="3">
    <source>
        <dbReference type="ARBA" id="ARBA00022989"/>
    </source>
</evidence>
<feature type="transmembrane region" description="Helical" evidence="6">
    <location>
        <begin position="131"/>
        <end position="152"/>
    </location>
</feature>
<feature type="transmembrane region" description="Helical" evidence="6">
    <location>
        <begin position="459"/>
        <end position="479"/>
    </location>
</feature>
<dbReference type="InterPro" id="IPR020846">
    <property type="entry name" value="MFS_dom"/>
</dbReference>
<dbReference type="EMBL" id="JAQQWI010000008">
    <property type="protein sequence ID" value="KAK8023433.1"/>
    <property type="molecule type" value="Genomic_DNA"/>
</dbReference>
<reference evidence="8 9" key="1">
    <citation type="submission" date="2023-01" db="EMBL/GenBank/DDBJ databases">
        <title>Analysis of 21 Apiospora genomes using comparative genomics revels a genus with tremendous synthesis potential of carbohydrate active enzymes and secondary metabolites.</title>
        <authorList>
            <person name="Sorensen T."/>
        </authorList>
    </citation>
    <scope>NUCLEOTIDE SEQUENCE [LARGE SCALE GENOMIC DNA]</scope>
    <source>
        <strain evidence="8 9">CBS 20057</strain>
    </source>
</reference>
<keyword evidence="9" id="KW-1185">Reference proteome</keyword>
<dbReference type="PROSITE" id="PS50850">
    <property type="entry name" value="MFS"/>
    <property type="match status" value="1"/>
</dbReference>
<feature type="transmembrane region" description="Helical" evidence="6">
    <location>
        <begin position="351"/>
        <end position="373"/>
    </location>
</feature>
<feature type="domain" description="Major facilitator superfamily (MFS) profile" evidence="7">
    <location>
        <begin position="65"/>
        <end position="508"/>
    </location>
</feature>
<organism evidence="8 9">
    <name type="scientific">Apiospora marii</name>
    <dbReference type="NCBI Taxonomy" id="335849"/>
    <lineage>
        <taxon>Eukaryota</taxon>
        <taxon>Fungi</taxon>
        <taxon>Dikarya</taxon>
        <taxon>Ascomycota</taxon>
        <taxon>Pezizomycotina</taxon>
        <taxon>Sordariomycetes</taxon>
        <taxon>Xylariomycetidae</taxon>
        <taxon>Amphisphaeriales</taxon>
        <taxon>Apiosporaceae</taxon>
        <taxon>Apiospora</taxon>
    </lineage>
</organism>
<feature type="transmembrane region" description="Helical" evidence="6">
    <location>
        <begin position="217"/>
        <end position="238"/>
    </location>
</feature>
<feature type="transmembrane region" description="Helical" evidence="6">
    <location>
        <begin position="190"/>
        <end position="211"/>
    </location>
</feature>
<dbReference type="PANTHER" id="PTHR23502">
    <property type="entry name" value="MAJOR FACILITATOR SUPERFAMILY"/>
    <property type="match status" value="1"/>
</dbReference>
<feature type="transmembrane region" description="Helical" evidence="6">
    <location>
        <begin position="485"/>
        <end position="507"/>
    </location>
</feature>
<feature type="transmembrane region" description="Helical" evidence="6">
    <location>
        <begin position="101"/>
        <end position="119"/>
    </location>
</feature>
<comment type="caution">
    <text evidence="8">The sequence shown here is derived from an EMBL/GenBank/DDBJ whole genome shotgun (WGS) entry which is preliminary data.</text>
</comment>
<feature type="transmembrane region" description="Helical" evidence="6">
    <location>
        <begin position="394"/>
        <end position="414"/>
    </location>
</feature>
<proteinExistence type="predicted"/>
<feature type="compositionally biased region" description="Basic and acidic residues" evidence="5">
    <location>
        <begin position="1"/>
        <end position="10"/>
    </location>
</feature>
<dbReference type="InterPro" id="IPR011701">
    <property type="entry name" value="MFS"/>
</dbReference>
<dbReference type="SUPFAM" id="SSF103473">
    <property type="entry name" value="MFS general substrate transporter"/>
    <property type="match status" value="1"/>
</dbReference>
<dbReference type="PANTHER" id="PTHR23502:SF139">
    <property type="entry name" value="MAJOR FACILITATOR SUPERFAMILY (MFS) PROFILE DOMAIN-CONTAINING PROTEIN-RELATED"/>
    <property type="match status" value="1"/>
</dbReference>
<evidence type="ECO:0000259" key="7">
    <source>
        <dbReference type="PROSITE" id="PS50850"/>
    </source>
</evidence>
<dbReference type="Pfam" id="PF07690">
    <property type="entry name" value="MFS_1"/>
    <property type="match status" value="1"/>
</dbReference>
<evidence type="ECO:0000256" key="2">
    <source>
        <dbReference type="ARBA" id="ARBA00022692"/>
    </source>
</evidence>
<gene>
    <name evidence="8" type="ORF">PG991_006672</name>
</gene>
<evidence type="ECO:0000256" key="5">
    <source>
        <dbReference type="SAM" id="MobiDB-lite"/>
    </source>
</evidence>
<comment type="subcellular location">
    <subcellularLocation>
        <location evidence="1">Membrane</location>
        <topology evidence="1">Multi-pass membrane protein</topology>
    </subcellularLocation>
</comment>
<feature type="transmembrane region" description="Helical" evidence="6">
    <location>
        <begin position="313"/>
        <end position="331"/>
    </location>
</feature>
<keyword evidence="4 6" id="KW-0472">Membrane</keyword>
<dbReference type="Gene3D" id="1.20.1250.20">
    <property type="entry name" value="MFS general substrate transporter like domains"/>
    <property type="match status" value="1"/>
</dbReference>
<feature type="transmembrane region" description="Helical" evidence="6">
    <location>
        <begin position="426"/>
        <end position="447"/>
    </location>
</feature>
<keyword evidence="2 6" id="KW-0812">Transmembrane</keyword>
<evidence type="ECO:0000256" key="6">
    <source>
        <dbReference type="SAM" id="Phobius"/>
    </source>
</evidence>
<feature type="transmembrane region" description="Helical" evidence="6">
    <location>
        <begin position="158"/>
        <end position="178"/>
    </location>
</feature>
<protein>
    <recommendedName>
        <fullName evidence="7">Major facilitator superfamily (MFS) profile domain-containing protein</fullName>
    </recommendedName>
</protein>
<keyword evidence="3 6" id="KW-1133">Transmembrane helix</keyword>
<dbReference type="Proteomes" id="UP001396898">
    <property type="component" value="Unassembled WGS sequence"/>
</dbReference>
<name>A0ABR1RZW9_9PEZI</name>
<feature type="region of interest" description="Disordered" evidence="5">
    <location>
        <begin position="1"/>
        <end position="23"/>
    </location>
</feature>
<evidence type="ECO:0000256" key="4">
    <source>
        <dbReference type="ARBA" id="ARBA00023136"/>
    </source>
</evidence>
<accession>A0ABR1RZW9</accession>
<dbReference type="InterPro" id="IPR036259">
    <property type="entry name" value="MFS_trans_sf"/>
</dbReference>
<evidence type="ECO:0000256" key="1">
    <source>
        <dbReference type="ARBA" id="ARBA00004141"/>
    </source>
</evidence>
<evidence type="ECO:0000313" key="9">
    <source>
        <dbReference type="Proteomes" id="UP001396898"/>
    </source>
</evidence>
<evidence type="ECO:0000313" key="8">
    <source>
        <dbReference type="EMBL" id="KAK8023433.1"/>
    </source>
</evidence>
<sequence length="535" mass="59005">MTVTEEKKNFEATGVSREPVPDGHEHLATDEVVFVGEDGFKLFPQPVRGDKLDPLNWSFAQKHVILAIVMALYFMFTYITTTTVPSFPELQDAYGATLEQVNWTVAIPALGLALGPLIWASPADIIGRRPILLLGTVMALVSTIGAALAPTYPSYMAARFFQGFGVSPAANVGLAVINDLFFEHERGRKVGLWVLAIDLGLLCGPLIGGFVDLAGYAWIQWLSAIIFGVILVAEVAFLPETLYPRDLMSSSSYANTTEHVDLAQKPTSSSPGHPAASIKRTRDLPFVNLALVPGVRHPKLYDTIIRFFKTFKYAVVPISIITYCFAWYWWVLSVVTLVPVAYADYSPQTQGLLFIGLIVGTLFSEVFCSGRLSDWIVVKLAHRNAGVKTPEMRLWLVYPAALLTAVGLIVWGISVDRGYHWMVGQVAFALFGAGIQIGNTAVCSYVVDAYPMQSMAVMTFYAVMLNMSAFVDPFFIVPWVESAGFTWTLTGHALITFIFCVPTMALLHRYGGWVRERSETPTWVNPEFTKEVSVV</sequence>
<feature type="transmembrane region" description="Helical" evidence="6">
    <location>
        <begin position="64"/>
        <end position="81"/>
    </location>
</feature>